<proteinExistence type="predicted"/>
<gene>
    <name evidence="2" type="ORF">B0H15DRAFT_785331</name>
</gene>
<dbReference type="Proteomes" id="UP001222325">
    <property type="component" value="Unassembled WGS sequence"/>
</dbReference>
<evidence type="ECO:0000313" key="2">
    <source>
        <dbReference type="EMBL" id="KAJ7082872.1"/>
    </source>
</evidence>
<feature type="non-terminal residue" evidence="2">
    <location>
        <position position="1"/>
    </location>
</feature>
<evidence type="ECO:0000256" key="1">
    <source>
        <dbReference type="SAM" id="MobiDB-lite"/>
    </source>
</evidence>
<keyword evidence="3" id="KW-1185">Reference proteome</keyword>
<sequence length="111" mass="12751">ETSCWLFLTAQHTHANEPFYHYSSPRLLRDGKAEIEQLTNGFHKLFAALLAARKKEAKALHLQLQEAQEKNASTSRELEQAKSDAETQRQLNAEKDRLPEEYKTLLASQSR</sequence>
<feature type="region of interest" description="Disordered" evidence="1">
    <location>
        <begin position="66"/>
        <end position="111"/>
    </location>
</feature>
<feature type="compositionally biased region" description="Basic and acidic residues" evidence="1">
    <location>
        <begin position="76"/>
        <end position="103"/>
    </location>
</feature>
<protein>
    <submittedName>
        <fullName evidence="2">Uncharacterized protein</fullName>
    </submittedName>
</protein>
<accession>A0AAD6U0L3</accession>
<name>A0AAD6U0L3_9AGAR</name>
<comment type="caution">
    <text evidence="2">The sequence shown here is derived from an EMBL/GenBank/DDBJ whole genome shotgun (WGS) entry which is preliminary data.</text>
</comment>
<evidence type="ECO:0000313" key="3">
    <source>
        <dbReference type="Proteomes" id="UP001222325"/>
    </source>
</evidence>
<organism evidence="2 3">
    <name type="scientific">Mycena belliarum</name>
    <dbReference type="NCBI Taxonomy" id="1033014"/>
    <lineage>
        <taxon>Eukaryota</taxon>
        <taxon>Fungi</taxon>
        <taxon>Dikarya</taxon>
        <taxon>Basidiomycota</taxon>
        <taxon>Agaricomycotina</taxon>
        <taxon>Agaricomycetes</taxon>
        <taxon>Agaricomycetidae</taxon>
        <taxon>Agaricales</taxon>
        <taxon>Marasmiineae</taxon>
        <taxon>Mycenaceae</taxon>
        <taxon>Mycena</taxon>
    </lineage>
</organism>
<dbReference type="AlphaFoldDB" id="A0AAD6U0L3"/>
<reference evidence="2" key="1">
    <citation type="submission" date="2023-03" db="EMBL/GenBank/DDBJ databases">
        <title>Massive genome expansion in bonnet fungi (Mycena s.s.) driven by repeated elements and novel gene families across ecological guilds.</title>
        <authorList>
            <consortium name="Lawrence Berkeley National Laboratory"/>
            <person name="Harder C.B."/>
            <person name="Miyauchi S."/>
            <person name="Viragh M."/>
            <person name="Kuo A."/>
            <person name="Thoen E."/>
            <person name="Andreopoulos B."/>
            <person name="Lu D."/>
            <person name="Skrede I."/>
            <person name="Drula E."/>
            <person name="Henrissat B."/>
            <person name="Morin E."/>
            <person name="Kohler A."/>
            <person name="Barry K."/>
            <person name="LaButti K."/>
            <person name="Morin E."/>
            <person name="Salamov A."/>
            <person name="Lipzen A."/>
            <person name="Mereny Z."/>
            <person name="Hegedus B."/>
            <person name="Baldrian P."/>
            <person name="Stursova M."/>
            <person name="Weitz H."/>
            <person name="Taylor A."/>
            <person name="Grigoriev I.V."/>
            <person name="Nagy L.G."/>
            <person name="Martin F."/>
            <person name="Kauserud H."/>
        </authorList>
    </citation>
    <scope>NUCLEOTIDE SEQUENCE</scope>
    <source>
        <strain evidence="2">CBHHK173m</strain>
    </source>
</reference>
<dbReference type="EMBL" id="JARJCN010000043">
    <property type="protein sequence ID" value="KAJ7082872.1"/>
    <property type="molecule type" value="Genomic_DNA"/>
</dbReference>